<keyword evidence="3" id="KW-1185">Reference proteome</keyword>
<feature type="region of interest" description="Disordered" evidence="1">
    <location>
        <begin position="46"/>
        <end position="82"/>
    </location>
</feature>
<feature type="region of interest" description="Disordered" evidence="1">
    <location>
        <begin position="99"/>
        <end position="140"/>
    </location>
</feature>
<feature type="compositionally biased region" description="Basic and acidic residues" evidence="1">
    <location>
        <begin position="50"/>
        <end position="82"/>
    </location>
</feature>
<dbReference type="OrthoDB" id="8858565at2"/>
<dbReference type="Proteomes" id="UP000273326">
    <property type="component" value="Chromosome"/>
</dbReference>
<accession>A0A3S9HBC2</accession>
<evidence type="ECO:0000313" key="3">
    <source>
        <dbReference type="Proteomes" id="UP000273326"/>
    </source>
</evidence>
<dbReference type="KEGG" id="jeh:EJN90_08420"/>
<feature type="compositionally biased region" description="Basic and acidic residues" evidence="1">
    <location>
        <begin position="112"/>
        <end position="130"/>
    </location>
</feature>
<dbReference type="AlphaFoldDB" id="A0A3S9HBC2"/>
<organism evidence="2 3">
    <name type="scientific">Jeotgalibaca ciconiae</name>
    <dbReference type="NCBI Taxonomy" id="2496265"/>
    <lineage>
        <taxon>Bacteria</taxon>
        <taxon>Bacillati</taxon>
        <taxon>Bacillota</taxon>
        <taxon>Bacilli</taxon>
        <taxon>Lactobacillales</taxon>
        <taxon>Carnobacteriaceae</taxon>
        <taxon>Jeotgalibaca</taxon>
    </lineage>
</organism>
<dbReference type="InterPro" id="IPR018691">
    <property type="entry name" value="DUF2188"/>
</dbReference>
<evidence type="ECO:0000313" key="2">
    <source>
        <dbReference type="EMBL" id="AZP04656.1"/>
    </source>
</evidence>
<evidence type="ECO:0000256" key="1">
    <source>
        <dbReference type="SAM" id="MobiDB-lite"/>
    </source>
</evidence>
<dbReference type="RefSeq" id="WP_126110280.1">
    <property type="nucleotide sequence ID" value="NZ_CP034465.1"/>
</dbReference>
<reference evidence="3" key="1">
    <citation type="submission" date="2018-12" db="EMBL/GenBank/DDBJ databases">
        <title>Complete genome sequencing of Jeotgalibaca sp. H21T32.</title>
        <authorList>
            <person name="Bae J.-W."/>
            <person name="Lee S.-Y."/>
        </authorList>
    </citation>
    <scope>NUCLEOTIDE SEQUENCE [LARGE SCALE GENOMIC DNA]</scope>
    <source>
        <strain evidence="3">H21T32</strain>
    </source>
</reference>
<dbReference type="EMBL" id="CP034465">
    <property type="protein sequence ID" value="AZP04656.1"/>
    <property type="molecule type" value="Genomic_DNA"/>
</dbReference>
<protein>
    <submittedName>
        <fullName evidence="2">DUF2188 domain-containing protein</fullName>
    </submittedName>
</protein>
<sequence length="140" mass="16205">MPWTEQDYPSSWKNLDVNTRRKAIDIANAMLADGYKEERAIPIATSQAKKWAEDATAKEKKELKEKDLTKHDSDGDNKGPEYIEKDVHVRYIEEEEHWEVKTEGAKQASDTYDTKKEAEKRAKEIAEKRGTKVVSHKKNE</sequence>
<name>A0A3S9HBC2_9LACT</name>
<gene>
    <name evidence="2" type="ORF">EJN90_08420</name>
</gene>
<dbReference type="Pfam" id="PF09954">
    <property type="entry name" value="DUF2188"/>
    <property type="match status" value="1"/>
</dbReference>
<proteinExistence type="predicted"/>